<reference evidence="13 14" key="1">
    <citation type="journal article" date="2018" name="Microb. Genom.">
        <title>Expanding an expanded genome: long-read sequencing of Trypanosoma cruzi.</title>
        <authorList>
            <person name="Berna L."/>
            <person name="Rodriguez M."/>
            <person name="Chiribao M.L."/>
            <person name="Parodi-Talice A."/>
            <person name="Pita S."/>
            <person name="Rijo G."/>
            <person name="Alvarez-Valin F."/>
            <person name="Robello C."/>
        </authorList>
    </citation>
    <scope>NUCLEOTIDE SEQUENCE [LARGE SCALE GENOMIC DNA]</scope>
    <source>
        <strain evidence="13 14">Dm28c</strain>
    </source>
</reference>
<dbReference type="InterPro" id="IPR003595">
    <property type="entry name" value="Tyr_Pase_cat"/>
</dbReference>
<keyword evidence="4" id="KW-0378">Hydrolase</keyword>
<organism evidence="13 14">
    <name type="scientific">Trypanosoma cruzi</name>
    <dbReference type="NCBI Taxonomy" id="5693"/>
    <lineage>
        <taxon>Eukaryota</taxon>
        <taxon>Discoba</taxon>
        <taxon>Euglenozoa</taxon>
        <taxon>Kinetoplastea</taxon>
        <taxon>Metakinetoplastina</taxon>
        <taxon>Trypanosomatida</taxon>
        <taxon>Trypanosomatidae</taxon>
        <taxon>Trypanosoma</taxon>
        <taxon>Schizotrypanum</taxon>
    </lineage>
</organism>
<dbReference type="VEuPathDB" id="TriTrypDB:TcCLB.509109.120"/>
<dbReference type="InterPro" id="IPR000387">
    <property type="entry name" value="Tyr_Pase_dom"/>
</dbReference>
<comment type="catalytic activity">
    <reaction evidence="9">
        <text>O-phospho-L-tyrosyl-[protein] + H2O = L-tyrosyl-[protein] + phosphate</text>
        <dbReference type="Rhea" id="RHEA:10684"/>
        <dbReference type="Rhea" id="RHEA-COMP:10136"/>
        <dbReference type="Rhea" id="RHEA-COMP:20101"/>
        <dbReference type="ChEBI" id="CHEBI:15377"/>
        <dbReference type="ChEBI" id="CHEBI:43474"/>
        <dbReference type="ChEBI" id="CHEBI:46858"/>
        <dbReference type="ChEBI" id="CHEBI:61978"/>
        <dbReference type="EC" id="3.1.3.48"/>
    </reaction>
</comment>
<dbReference type="VEuPathDB" id="TriTrypDB:C3747_6g666"/>
<dbReference type="VEuPathDB" id="TriTrypDB:TcCL_NonESM13181"/>
<dbReference type="InterPro" id="IPR020422">
    <property type="entry name" value="TYR_PHOSPHATASE_DUAL_dom"/>
</dbReference>
<dbReference type="AlphaFoldDB" id="A0A2V2UZ71"/>
<evidence type="ECO:0000256" key="6">
    <source>
        <dbReference type="ARBA" id="ARBA00023157"/>
    </source>
</evidence>
<dbReference type="Proteomes" id="UP000246121">
    <property type="component" value="Unassembled WGS sequence"/>
</dbReference>
<evidence type="ECO:0000259" key="12">
    <source>
        <dbReference type="PROSITE" id="PS50056"/>
    </source>
</evidence>
<dbReference type="EC" id="3.1.3.48" evidence="2"/>
<dbReference type="SMART" id="SM00404">
    <property type="entry name" value="PTPc_motif"/>
    <property type="match status" value="1"/>
</dbReference>
<dbReference type="CDD" id="cd14500">
    <property type="entry name" value="PTP-IVa"/>
    <property type="match status" value="1"/>
</dbReference>
<comment type="similarity">
    <text evidence="1">Belongs to the protein-tyrosine phosphatase family.</text>
</comment>
<evidence type="ECO:0000256" key="10">
    <source>
        <dbReference type="ARBA" id="ARBA00073125"/>
    </source>
</evidence>
<feature type="domain" description="Tyrosine-protein phosphatase" evidence="11">
    <location>
        <begin position="15"/>
        <end position="172"/>
    </location>
</feature>
<evidence type="ECO:0000256" key="5">
    <source>
        <dbReference type="ARBA" id="ARBA00022912"/>
    </source>
</evidence>
<dbReference type="VEuPathDB" id="TriTrypDB:TcG_08485"/>
<dbReference type="FunFam" id="3.90.190.10:FF:000086">
    <property type="entry name" value="Protein tyrosine phosphatase-like protein"/>
    <property type="match status" value="1"/>
</dbReference>
<evidence type="ECO:0000313" key="13">
    <source>
        <dbReference type="EMBL" id="PWU89389.1"/>
    </source>
</evidence>
<dbReference type="VEuPathDB" id="TriTrypDB:TcYC6_0066720"/>
<keyword evidence="7" id="KW-0449">Lipoprotein</keyword>
<dbReference type="GO" id="GO:0005737">
    <property type="term" value="C:cytoplasm"/>
    <property type="evidence" value="ECO:0007669"/>
    <property type="project" value="UniProtKB-ARBA"/>
</dbReference>
<evidence type="ECO:0000256" key="8">
    <source>
        <dbReference type="ARBA" id="ARBA00023289"/>
    </source>
</evidence>
<keyword evidence="6" id="KW-1015">Disulfide bond</keyword>
<proteinExistence type="inferred from homology"/>
<keyword evidence="8" id="KW-0636">Prenylation</keyword>
<dbReference type="Gene3D" id="3.90.190.10">
    <property type="entry name" value="Protein tyrosine phosphatase superfamily"/>
    <property type="match status" value="1"/>
</dbReference>
<evidence type="ECO:0000256" key="1">
    <source>
        <dbReference type="ARBA" id="ARBA00009580"/>
    </source>
</evidence>
<name>A0A2V2UZ71_TRYCR</name>
<dbReference type="InterPro" id="IPR000340">
    <property type="entry name" value="Dual-sp_phosphatase_cat-dom"/>
</dbReference>
<sequence length="180" mass="19678">MDVNCTLIECKDRKDVSRTLFNLLILDAPSPSNFPTYIKALQRRHVRHLVRVCGLTYDATQLEKNGIDVHSWPFDDGAAPPRSVVESWFQLLDKEKEKLLSGASTQPASIAIHCVAGLGRAPILVALALVEYGGMEPLDAITLVREKRRGAINQTQMQWLAKYKGRSAAGGGSSGGCTVM</sequence>
<dbReference type="PROSITE" id="PS50056">
    <property type="entry name" value="TYR_PHOSPHATASE_2"/>
    <property type="match status" value="1"/>
</dbReference>
<protein>
    <recommendedName>
        <fullName evidence="10">Protein tyrosine phosphatase PRL-1</fullName>
        <ecNumber evidence="2">3.1.3.48</ecNumber>
    </recommendedName>
</protein>
<evidence type="ECO:0000259" key="11">
    <source>
        <dbReference type="PROSITE" id="PS50054"/>
    </source>
</evidence>
<evidence type="ECO:0000256" key="4">
    <source>
        <dbReference type="ARBA" id="ARBA00022801"/>
    </source>
</evidence>
<dbReference type="PROSITE" id="PS50054">
    <property type="entry name" value="TYR_PHOSPHATASE_DUAL"/>
    <property type="match status" value="1"/>
</dbReference>
<dbReference type="EMBL" id="PRFA01000060">
    <property type="protein sequence ID" value="PWU89389.1"/>
    <property type="molecule type" value="Genomic_DNA"/>
</dbReference>
<dbReference type="SUPFAM" id="SSF52799">
    <property type="entry name" value="(Phosphotyrosine protein) phosphatases II"/>
    <property type="match status" value="1"/>
</dbReference>
<evidence type="ECO:0000313" key="14">
    <source>
        <dbReference type="Proteomes" id="UP000246121"/>
    </source>
</evidence>
<dbReference type="VEuPathDB" id="TriTrypDB:TcBrA4_0114350"/>
<gene>
    <name evidence="13" type="ORF">C4B63_60g133</name>
</gene>
<evidence type="ECO:0000256" key="3">
    <source>
        <dbReference type="ARBA" id="ARBA00022481"/>
    </source>
</evidence>
<accession>A0A2V2UZ71</accession>
<dbReference type="VEuPathDB" id="TriTrypDB:TcCLB.510603.80"/>
<evidence type="ECO:0000256" key="2">
    <source>
        <dbReference type="ARBA" id="ARBA00013064"/>
    </source>
</evidence>
<dbReference type="VEuPathDB" id="TriTrypDB:TCDM_14028"/>
<dbReference type="GO" id="GO:0004725">
    <property type="term" value="F:protein tyrosine phosphatase activity"/>
    <property type="evidence" value="ECO:0007669"/>
    <property type="project" value="UniProtKB-EC"/>
</dbReference>
<keyword evidence="3" id="KW-0488">Methylation</keyword>
<evidence type="ECO:0000256" key="7">
    <source>
        <dbReference type="ARBA" id="ARBA00023288"/>
    </source>
</evidence>
<feature type="domain" description="Tyrosine specific protein phosphatases" evidence="12">
    <location>
        <begin position="86"/>
        <end position="159"/>
    </location>
</feature>
<dbReference type="Pfam" id="PF00782">
    <property type="entry name" value="DSPc"/>
    <property type="match status" value="1"/>
</dbReference>
<dbReference type="InterPro" id="IPR029021">
    <property type="entry name" value="Prot-tyrosine_phosphatase-like"/>
</dbReference>
<evidence type="ECO:0000256" key="9">
    <source>
        <dbReference type="ARBA" id="ARBA00051722"/>
    </source>
</evidence>
<dbReference type="VEuPathDB" id="TriTrypDB:BCY84_10533"/>
<keyword evidence="5" id="KW-0904">Protein phosphatase</keyword>
<dbReference type="PANTHER" id="PTHR23339">
    <property type="entry name" value="TYROSINE SPECIFIC PROTEIN PHOSPHATASE AND DUAL SPECIFICITY PROTEIN PHOSPHATASE"/>
    <property type="match status" value="1"/>
</dbReference>
<comment type="caution">
    <text evidence="13">The sequence shown here is derived from an EMBL/GenBank/DDBJ whole genome shotgun (WGS) entry which is preliminary data.</text>
</comment>
<dbReference type="InterPro" id="IPR050561">
    <property type="entry name" value="PTP"/>
</dbReference>
<dbReference type="VEuPathDB" id="TriTrypDB:TCSYLVIO_008958"/>
<dbReference type="VEuPathDB" id="TriTrypDB:C4B63_60g133"/>